<dbReference type="Proteomes" id="UP000239471">
    <property type="component" value="Unassembled WGS sequence"/>
</dbReference>
<accession>A0A2T0BBC3</accession>
<proteinExistence type="predicted"/>
<dbReference type="InterPro" id="IPR016181">
    <property type="entry name" value="Acyl_CoA_acyltransferase"/>
</dbReference>
<dbReference type="InterPro" id="IPR000182">
    <property type="entry name" value="GNAT_dom"/>
</dbReference>
<dbReference type="EMBL" id="PVXQ01000034">
    <property type="protein sequence ID" value="PRR81191.1"/>
    <property type="molecule type" value="Genomic_DNA"/>
</dbReference>
<feature type="domain" description="N-acetyltransferase" evidence="1">
    <location>
        <begin position="9"/>
        <end position="156"/>
    </location>
</feature>
<dbReference type="GO" id="GO:0016747">
    <property type="term" value="F:acyltransferase activity, transferring groups other than amino-acyl groups"/>
    <property type="evidence" value="ECO:0007669"/>
    <property type="project" value="InterPro"/>
</dbReference>
<sequence>MNNIVTERLIIRKFYKTDWKDLYGYLSNETVVKYEPYNVYTETEAKKEAIDRAENDFFYAVCLKEMGKLIGNLYLAKGDFDTWEIGYVFNQNYWGKGYATESAKALMNTAFSQLGARRIVAMCNPLNEHSWKLLERLGMRREGNLIKNIYFKKDINGEPLWADTYEYGILKSEWMTGN</sequence>
<dbReference type="Gene3D" id="3.40.630.30">
    <property type="match status" value="1"/>
</dbReference>
<dbReference type="AlphaFoldDB" id="A0A2T0BBC3"/>
<name>A0A2T0BBC3_9CLOT</name>
<evidence type="ECO:0000313" key="3">
    <source>
        <dbReference type="Proteomes" id="UP000239471"/>
    </source>
</evidence>
<dbReference type="InterPro" id="IPR051531">
    <property type="entry name" value="N-acetyltransferase"/>
</dbReference>
<evidence type="ECO:0000259" key="1">
    <source>
        <dbReference type="PROSITE" id="PS51186"/>
    </source>
</evidence>
<reference evidence="2 3" key="1">
    <citation type="submission" date="2018-03" db="EMBL/GenBank/DDBJ databases">
        <title>Genome sequence of Clostridium vincentii DSM 10228.</title>
        <authorList>
            <person name="Poehlein A."/>
            <person name="Daniel R."/>
        </authorList>
    </citation>
    <scope>NUCLEOTIDE SEQUENCE [LARGE SCALE GENOMIC DNA]</scope>
    <source>
        <strain evidence="2 3">DSM 10228</strain>
    </source>
</reference>
<dbReference type="PANTHER" id="PTHR43792">
    <property type="entry name" value="GNAT FAMILY, PUTATIVE (AFU_ORTHOLOGUE AFUA_3G00765)-RELATED-RELATED"/>
    <property type="match status" value="1"/>
</dbReference>
<dbReference type="SUPFAM" id="SSF55729">
    <property type="entry name" value="Acyl-CoA N-acyltransferases (Nat)"/>
    <property type="match status" value="1"/>
</dbReference>
<dbReference type="Pfam" id="PF13302">
    <property type="entry name" value="Acetyltransf_3"/>
    <property type="match status" value="1"/>
</dbReference>
<protein>
    <submittedName>
        <fullName evidence="2">Ribosomal-protein-S5-alanine N-acetyltransferase</fullName>
    </submittedName>
</protein>
<comment type="caution">
    <text evidence="2">The sequence shown here is derived from an EMBL/GenBank/DDBJ whole genome shotgun (WGS) entry which is preliminary data.</text>
</comment>
<gene>
    <name evidence="2" type="ORF">CLVI_26950</name>
</gene>
<keyword evidence="3" id="KW-1185">Reference proteome</keyword>
<keyword evidence="2" id="KW-0808">Transferase</keyword>
<dbReference type="RefSeq" id="WP_207655387.1">
    <property type="nucleotide sequence ID" value="NZ_PVXQ01000034.1"/>
</dbReference>
<dbReference type="PANTHER" id="PTHR43792:SF1">
    <property type="entry name" value="N-ACETYLTRANSFERASE DOMAIN-CONTAINING PROTEIN"/>
    <property type="match status" value="1"/>
</dbReference>
<organism evidence="2 3">
    <name type="scientific">Clostridium vincentii</name>
    <dbReference type="NCBI Taxonomy" id="52704"/>
    <lineage>
        <taxon>Bacteria</taxon>
        <taxon>Bacillati</taxon>
        <taxon>Bacillota</taxon>
        <taxon>Clostridia</taxon>
        <taxon>Eubacteriales</taxon>
        <taxon>Clostridiaceae</taxon>
        <taxon>Clostridium</taxon>
    </lineage>
</organism>
<evidence type="ECO:0000313" key="2">
    <source>
        <dbReference type="EMBL" id="PRR81191.1"/>
    </source>
</evidence>
<dbReference type="PROSITE" id="PS51186">
    <property type="entry name" value="GNAT"/>
    <property type="match status" value="1"/>
</dbReference>